<reference evidence="2" key="1">
    <citation type="journal article" date="2023" name="Commun. Biol.">
        <title>Genome analysis of Parmales, the sister group of diatoms, reveals the evolutionary specialization of diatoms from phago-mixotrophs to photoautotrophs.</title>
        <authorList>
            <person name="Ban H."/>
            <person name="Sato S."/>
            <person name="Yoshikawa S."/>
            <person name="Yamada K."/>
            <person name="Nakamura Y."/>
            <person name="Ichinomiya M."/>
            <person name="Sato N."/>
            <person name="Blanc-Mathieu R."/>
            <person name="Endo H."/>
            <person name="Kuwata A."/>
            <person name="Ogata H."/>
        </authorList>
    </citation>
    <scope>NUCLEOTIDE SEQUENCE [LARGE SCALE GENOMIC DNA]</scope>
</reference>
<dbReference type="AlphaFoldDB" id="A0A9W6ZWQ6"/>
<organism evidence="1 2">
    <name type="scientific">Triparma laevis f. inornata</name>
    <dbReference type="NCBI Taxonomy" id="1714386"/>
    <lineage>
        <taxon>Eukaryota</taxon>
        <taxon>Sar</taxon>
        <taxon>Stramenopiles</taxon>
        <taxon>Ochrophyta</taxon>
        <taxon>Bolidophyceae</taxon>
        <taxon>Parmales</taxon>
        <taxon>Triparmaceae</taxon>
        <taxon>Triparma</taxon>
    </lineage>
</organism>
<comment type="caution">
    <text evidence="1">The sequence shown here is derived from an EMBL/GenBank/DDBJ whole genome shotgun (WGS) entry which is preliminary data.</text>
</comment>
<evidence type="ECO:0008006" key="3">
    <source>
        <dbReference type="Google" id="ProtNLM"/>
    </source>
</evidence>
<evidence type="ECO:0000313" key="1">
    <source>
        <dbReference type="EMBL" id="GMH58350.1"/>
    </source>
</evidence>
<protein>
    <recommendedName>
        <fullName evidence="3">Fe2OG dioxygenase domain-containing protein</fullName>
    </recommendedName>
</protein>
<sequence length="375" mass="43000">MYPESFNSTLKQCCTKKFFKVTVDKNGSGMKVKDMVNKMDVNWIREGEGREEGLKRLGLSQQTCGCSLCRRERGEIVEMEDLHILLKYFQDDENIEDAIDVCREILRRDVKHVEGLLERARVTGWSDENGEGFVERERLIREAVEITEGKEVRVNEAMRECESYYRDDVFKRVVSGSGGNSGNSLVKSERVCEGVWVYENLLSPLGCVEAVKAAEAYVKFCGGWTTERHYKVPTTDVQVYKCVDILKWLNLELENTIFPILYESFKELIGGRRLRVFDAFFIKYDYGKGQRRLPLHNDQSLISLTIAMNEREGYEGGGTWFMETGEACVTDIGGVTAFRGEMEHRGEGISSGIRYIVAAFLYAEDYPEQQKEEDK</sequence>
<accession>A0A9W6ZWQ6</accession>
<dbReference type="Proteomes" id="UP001162640">
    <property type="component" value="Unassembled WGS sequence"/>
</dbReference>
<dbReference type="EMBL" id="BLQM01000064">
    <property type="protein sequence ID" value="GMH58350.1"/>
    <property type="molecule type" value="Genomic_DNA"/>
</dbReference>
<gene>
    <name evidence="1" type="ORF">TL16_g02590</name>
</gene>
<proteinExistence type="predicted"/>
<dbReference type="Gene3D" id="2.60.120.620">
    <property type="entry name" value="q2cbj1_9rhob like domain"/>
    <property type="match status" value="1"/>
</dbReference>
<evidence type="ECO:0000313" key="2">
    <source>
        <dbReference type="Proteomes" id="UP001162640"/>
    </source>
</evidence>
<name>A0A9W6ZWQ6_9STRA</name>